<gene>
    <name evidence="7" type="ORF">KVG96_11125</name>
</gene>
<dbReference type="InterPro" id="IPR001123">
    <property type="entry name" value="LeuE-type"/>
</dbReference>
<dbReference type="PANTHER" id="PTHR30086">
    <property type="entry name" value="ARGININE EXPORTER PROTEIN ARGO"/>
    <property type="match status" value="1"/>
</dbReference>
<dbReference type="RefSeq" id="WP_217892101.1">
    <property type="nucleotide sequence ID" value="NZ_JAHSTS010000001.1"/>
</dbReference>
<feature type="transmembrane region" description="Helical" evidence="6">
    <location>
        <begin position="144"/>
        <end position="168"/>
    </location>
</feature>
<evidence type="ECO:0000256" key="1">
    <source>
        <dbReference type="ARBA" id="ARBA00004651"/>
    </source>
</evidence>
<organism evidence="7 8">
    <name type="scientific">Pseudomonas ekonensis</name>
    <dbReference type="NCBI Taxonomy" id="2842353"/>
    <lineage>
        <taxon>Bacteria</taxon>
        <taxon>Pseudomonadati</taxon>
        <taxon>Pseudomonadota</taxon>
        <taxon>Gammaproteobacteria</taxon>
        <taxon>Pseudomonadales</taxon>
        <taxon>Pseudomonadaceae</taxon>
        <taxon>Pseudomonas</taxon>
    </lineage>
</organism>
<dbReference type="Pfam" id="PF01810">
    <property type="entry name" value="LysE"/>
    <property type="match status" value="1"/>
</dbReference>
<feature type="transmembrane region" description="Helical" evidence="6">
    <location>
        <begin position="40"/>
        <end position="63"/>
    </location>
</feature>
<dbReference type="PANTHER" id="PTHR30086:SF20">
    <property type="entry name" value="ARGININE EXPORTER PROTEIN ARGO-RELATED"/>
    <property type="match status" value="1"/>
</dbReference>
<keyword evidence="5 6" id="KW-0472">Membrane</keyword>
<feature type="transmembrane region" description="Helical" evidence="6">
    <location>
        <begin position="69"/>
        <end position="89"/>
    </location>
</feature>
<keyword evidence="3 6" id="KW-0812">Transmembrane</keyword>
<keyword evidence="2" id="KW-1003">Cell membrane</keyword>
<proteinExistence type="predicted"/>
<sequence>MSASTLLGFWAFALVFVIVPGADWAYAISAGVRGQGVIPAVLGLLTGYTVLTVVVAAGLGVLVAANPSLLTALSIAGALYLCWLGVGMLRSPPASIKVDDATGARRGMDWYVKGTLVSGLNPKGLLFFVAFLPPWTSAQASWGVPAQLLALGLVYTASCSVIYTLVGLGAERTLRTRPDAARLIGRVSGVIMLVLAASLLYRELPMG</sequence>
<evidence type="ECO:0000256" key="2">
    <source>
        <dbReference type="ARBA" id="ARBA00022475"/>
    </source>
</evidence>
<evidence type="ECO:0000256" key="6">
    <source>
        <dbReference type="SAM" id="Phobius"/>
    </source>
</evidence>
<keyword evidence="8" id="KW-1185">Reference proteome</keyword>
<dbReference type="Proteomes" id="UP000765224">
    <property type="component" value="Unassembled WGS sequence"/>
</dbReference>
<feature type="transmembrane region" description="Helical" evidence="6">
    <location>
        <begin position="180"/>
        <end position="201"/>
    </location>
</feature>
<comment type="caution">
    <text evidence="7">The sequence shown here is derived from an EMBL/GenBank/DDBJ whole genome shotgun (WGS) entry which is preliminary data.</text>
</comment>
<feature type="transmembrane region" description="Helical" evidence="6">
    <location>
        <begin position="6"/>
        <end position="28"/>
    </location>
</feature>
<protein>
    <submittedName>
        <fullName evidence="7">LysE family translocator</fullName>
    </submittedName>
</protein>
<accession>A0ABS6PDF1</accession>
<evidence type="ECO:0000313" key="8">
    <source>
        <dbReference type="Proteomes" id="UP000765224"/>
    </source>
</evidence>
<reference evidence="7 8" key="1">
    <citation type="submission" date="2021-06" db="EMBL/GenBank/DDBJ databases">
        <title>Updating the genus Pseudomonas: Description of 43 new species and partition of the Pseudomonas putida group.</title>
        <authorList>
            <person name="Girard L."/>
            <person name="Lood C."/>
            <person name="Vandamme P."/>
            <person name="Rokni-Zadeh H."/>
            <person name="Van Noort V."/>
            <person name="Hofte M."/>
            <person name="Lavigne R."/>
            <person name="De Mot R."/>
        </authorList>
    </citation>
    <scope>NUCLEOTIDE SEQUENCE [LARGE SCALE GENOMIC DNA]</scope>
    <source>
        <strain evidence="7 8">COR58</strain>
    </source>
</reference>
<evidence type="ECO:0000313" key="7">
    <source>
        <dbReference type="EMBL" id="MBV4458505.1"/>
    </source>
</evidence>
<evidence type="ECO:0000256" key="4">
    <source>
        <dbReference type="ARBA" id="ARBA00022989"/>
    </source>
</evidence>
<name>A0ABS6PDF1_9PSED</name>
<evidence type="ECO:0000256" key="3">
    <source>
        <dbReference type="ARBA" id="ARBA00022692"/>
    </source>
</evidence>
<evidence type="ECO:0000256" key="5">
    <source>
        <dbReference type="ARBA" id="ARBA00023136"/>
    </source>
</evidence>
<feature type="transmembrane region" description="Helical" evidence="6">
    <location>
        <begin position="110"/>
        <end position="132"/>
    </location>
</feature>
<keyword evidence="4 6" id="KW-1133">Transmembrane helix</keyword>
<dbReference type="EMBL" id="JAHSTS010000001">
    <property type="protein sequence ID" value="MBV4458505.1"/>
    <property type="molecule type" value="Genomic_DNA"/>
</dbReference>
<comment type="subcellular location">
    <subcellularLocation>
        <location evidence="1">Cell membrane</location>
        <topology evidence="1">Multi-pass membrane protein</topology>
    </subcellularLocation>
</comment>